<dbReference type="EMBL" id="CP099587">
    <property type="protein sequence ID" value="USS45108.1"/>
    <property type="molecule type" value="Genomic_DNA"/>
</dbReference>
<proteinExistence type="predicted"/>
<name>A0ABY5BDK6_BURGL</name>
<dbReference type="Proteomes" id="UP001056386">
    <property type="component" value="Chromosome 1"/>
</dbReference>
<sequence length="81" mass="9659">MGEIADDHVDRMLSDGYYYLSPRIHRTAQFDRTCERCGKTGLKWRADDDGWRLYENERVEHNRLKRHECNPPSEDDFDVIG</sequence>
<reference evidence="1" key="1">
    <citation type="submission" date="2022-06" db="EMBL/GenBank/DDBJ databases">
        <title>Draft genome sequence of Burkholderia glumae strain GR20004 isolated from rice panicle showing bacterial panicle blight.</title>
        <authorList>
            <person name="Choi S.Y."/>
            <person name="Lee Y.H."/>
        </authorList>
    </citation>
    <scope>NUCLEOTIDE SEQUENCE</scope>
    <source>
        <strain evidence="1">GR20004</strain>
    </source>
</reference>
<organism evidence="1 2">
    <name type="scientific">Burkholderia glumae</name>
    <name type="common">Pseudomonas glumae</name>
    <dbReference type="NCBI Taxonomy" id="337"/>
    <lineage>
        <taxon>Bacteria</taxon>
        <taxon>Pseudomonadati</taxon>
        <taxon>Pseudomonadota</taxon>
        <taxon>Betaproteobacteria</taxon>
        <taxon>Burkholderiales</taxon>
        <taxon>Burkholderiaceae</taxon>
        <taxon>Burkholderia</taxon>
    </lineage>
</organism>
<protein>
    <submittedName>
        <fullName evidence="1">Uncharacterized protein</fullName>
    </submittedName>
</protein>
<evidence type="ECO:0000313" key="1">
    <source>
        <dbReference type="EMBL" id="USS45108.1"/>
    </source>
</evidence>
<gene>
    <name evidence="1" type="ORF">NFI99_26320</name>
</gene>
<dbReference type="RefSeq" id="WP_186156785.1">
    <property type="nucleotide sequence ID" value="NZ_CP099587.1"/>
</dbReference>
<evidence type="ECO:0000313" key="2">
    <source>
        <dbReference type="Proteomes" id="UP001056386"/>
    </source>
</evidence>
<keyword evidence="2" id="KW-1185">Reference proteome</keyword>
<accession>A0ABY5BDK6</accession>